<reference evidence="1 2" key="1">
    <citation type="journal article" date="2015" name="Stand. Genomic Sci.">
        <title>Genomic Encyclopedia of Bacterial and Archaeal Type Strains, Phase III: the genomes of soil and plant-associated and newly described type strains.</title>
        <authorList>
            <person name="Whitman W.B."/>
            <person name="Woyke T."/>
            <person name="Klenk H.P."/>
            <person name="Zhou Y."/>
            <person name="Lilburn T.G."/>
            <person name="Beck B.J."/>
            <person name="De Vos P."/>
            <person name="Vandamme P."/>
            <person name="Eisen J.A."/>
            <person name="Garrity G."/>
            <person name="Hugenholtz P."/>
            <person name="Kyrpides N.C."/>
        </authorList>
    </citation>
    <scope>NUCLEOTIDE SEQUENCE [LARGE SCALE GENOMIC DNA]</scope>
    <source>
        <strain evidence="1 2">CGMCC 1.10822</strain>
    </source>
</reference>
<proteinExistence type="predicted"/>
<accession>A0A562RN19</accession>
<keyword evidence="2" id="KW-1185">Reference proteome</keyword>
<evidence type="ECO:0000313" key="2">
    <source>
        <dbReference type="Proteomes" id="UP000318431"/>
    </source>
</evidence>
<organism evidence="1 2">
    <name type="scientific">Pseudoduganella lurida</name>
    <dbReference type="NCBI Taxonomy" id="1036180"/>
    <lineage>
        <taxon>Bacteria</taxon>
        <taxon>Pseudomonadati</taxon>
        <taxon>Pseudomonadota</taxon>
        <taxon>Betaproteobacteria</taxon>
        <taxon>Burkholderiales</taxon>
        <taxon>Oxalobacteraceae</taxon>
        <taxon>Telluria group</taxon>
        <taxon>Pseudoduganella</taxon>
    </lineage>
</organism>
<dbReference type="Proteomes" id="UP000318431">
    <property type="component" value="Unassembled WGS sequence"/>
</dbReference>
<protein>
    <submittedName>
        <fullName evidence="1">Uncharacterized protein</fullName>
    </submittedName>
</protein>
<gene>
    <name evidence="1" type="ORF">IP91_00893</name>
</gene>
<dbReference type="EMBL" id="VLLB01000001">
    <property type="protein sequence ID" value="TWI69820.1"/>
    <property type="molecule type" value="Genomic_DNA"/>
</dbReference>
<name>A0A562RN19_9BURK</name>
<evidence type="ECO:0000313" key="1">
    <source>
        <dbReference type="EMBL" id="TWI69820.1"/>
    </source>
</evidence>
<dbReference type="AlphaFoldDB" id="A0A562RN19"/>
<sequence length="289" mass="30549">MLHSSSSVARPSRASAGIVKTTLNLGATLVALASCGLAAAEPSPALDRASISVGGFYAEPELHVGGDTRYGRVDTPDEKIDDVTLPRVKAEFLFGDSQGLSFDYFRYDKHYNPTVSGSTEVNGLPVSGTARLDGKLQLDLAQLAYKWWIGQGADVFGIGVGGAYLHAKVGGTASGTLEGLPAYANGIELSGSGSASTSGYAPLLELGWKHAFNDQWRMYADASGVKKNGGKLEGHVYGGAIGVEWFPAKNVGVVLDYGIQKIKLERNADRTADLNVRLTGPSAYVKFRF</sequence>
<comment type="caution">
    <text evidence="1">The sequence shown here is derived from an EMBL/GenBank/DDBJ whole genome shotgun (WGS) entry which is preliminary data.</text>
</comment>
<dbReference type="RefSeq" id="WP_229473864.1">
    <property type="nucleotide sequence ID" value="NZ_VLLB01000001.1"/>
</dbReference>